<feature type="non-terminal residue" evidence="10">
    <location>
        <position position="1"/>
    </location>
</feature>
<dbReference type="GO" id="GO:0030136">
    <property type="term" value="C:clathrin-coated vesicle"/>
    <property type="evidence" value="ECO:0007669"/>
    <property type="project" value="UniProtKB-SubCell"/>
</dbReference>
<dbReference type="InterPro" id="IPR048050">
    <property type="entry name" value="ANTH_N_plant"/>
</dbReference>
<dbReference type="AlphaFoldDB" id="A0ABC8TPY2"/>
<keyword evidence="5" id="KW-0333">Golgi apparatus</keyword>
<dbReference type="GO" id="GO:0005794">
    <property type="term" value="C:Golgi apparatus"/>
    <property type="evidence" value="ECO:0007669"/>
    <property type="project" value="UniProtKB-SubCell"/>
</dbReference>
<comment type="caution">
    <text evidence="10">The sequence shown here is derived from an EMBL/GenBank/DDBJ whole genome shotgun (WGS) entry which is preliminary data.</text>
</comment>
<dbReference type="CDD" id="cd16987">
    <property type="entry name" value="ANTH_N_AP180_plant"/>
    <property type="match status" value="1"/>
</dbReference>
<accession>A0ABC8TPY2</accession>
<dbReference type="SMART" id="SM00273">
    <property type="entry name" value="ENTH"/>
    <property type="match status" value="1"/>
</dbReference>
<dbReference type="SUPFAM" id="SSF89009">
    <property type="entry name" value="GAT-like domain"/>
    <property type="match status" value="1"/>
</dbReference>
<dbReference type="PROSITE" id="PS50942">
    <property type="entry name" value="ENTH"/>
    <property type="match status" value="1"/>
</dbReference>
<evidence type="ECO:0000256" key="7">
    <source>
        <dbReference type="ARBA" id="ARBA00023176"/>
    </source>
</evidence>
<dbReference type="PANTHER" id="PTHR22951">
    <property type="entry name" value="CLATHRIN ASSEMBLY PROTEIN"/>
    <property type="match status" value="1"/>
</dbReference>
<dbReference type="PANTHER" id="PTHR22951:SF70">
    <property type="entry name" value="OS11G0244600 PROTEIN"/>
    <property type="match status" value="1"/>
</dbReference>
<evidence type="ECO:0000256" key="2">
    <source>
        <dbReference type="ARBA" id="ARBA00004555"/>
    </source>
</evidence>
<keyword evidence="6" id="KW-0472">Membrane</keyword>
<dbReference type="EMBL" id="CAUOFW020005669">
    <property type="protein sequence ID" value="CAK9171198.1"/>
    <property type="molecule type" value="Genomic_DNA"/>
</dbReference>
<sequence>ASFRLFACWSIKQKQRTGMNVQTKLRQAFGSMKDHASIGKALIYNHHSFANIEIAIVRATSHDNVAVDDKYMHEILFLVSNHPGCIQFLAHRLSHRLGKTRDRVVALKTLVLTHRLLRAGNRSFEQQLRSSHASGLLRLKTDRFPRNSDNLISLLHHYAAYLEERMNWFITQAGKLEASISQGLEFHVFERKPMDMILRRLTKCQVFLEKILDFSPSVVFPFDSLAYTALSNTLKESFQVYMTFWEEIAAVVNIFFDLERSEKALACDILKKATKQSQELVNFYENCKRVIGNKHLEYPLVQIITVDHVLALNQFVNCAPLNCLTKSTEMKTTMKSEEVENDQQRGENSLSSTLFSWTLETKISKVWVVFDEEEPDKYHVSPGRLFNDTTNDHLVFCVEALSNRETKYNGSSSLFNP</sequence>
<dbReference type="SUPFAM" id="SSF48464">
    <property type="entry name" value="ENTH/VHS domain"/>
    <property type="match status" value="1"/>
</dbReference>
<keyword evidence="11" id="KW-1185">Reference proteome</keyword>
<dbReference type="InterPro" id="IPR014712">
    <property type="entry name" value="ANTH_dom_sf"/>
</dbReference>
<dbReference type="GO" id="GO:0005905">
    <property type="term" value="C:clathrin-coated pit"/>
    <property type="evidence" value="ECO:0007669"/>
    <property type="project" value="UniProtKB-SubCell"/>
</dbReference>
<dbReference type="InterPro" id="IPR013809">
    <property type="entry name" value="ENTH"/>
</dbReference>
<evidence type="ECO:0000256" key="4">
    <source>
        <dbReference type="ARBA" id="ARBA00022583"/>
    </source>
</evidence>
<comment type="subcellular location">
    <subcellularLocation>
        <location evidence="1">Cytoplasmic vesicle</location>
        <location evidence="1">Clathrin-coated vesicle</location>
    </subcellularLocation>
    <subcellularLocation>
        <location evidence="2">Golgi apparatus</location>
    </subcellularLocation>
    <subcellularLocation>
        <location evidence="3">Membrane</location>
        <location evidence="3">Clathrin-coated pit</location>
    </subcellularLocation>
</comment>
<gene>
    <name evidence="10" type="ORF">ILEXP_LOCUS40740</name>
</gene>
<evidence type="ECO:0000256" key="3">
    <source>
        <dbReference type="ARBA" id="ARBA00004600"/>
    </source>
</evidence>
<keyword evidence="8" id="KW-0968">Cytoplasmic vesicle</keyword>
<dbReference type="Proteomes" id="UP001642360">
    <property type="component" value="Unassembled WGS sequence"/>
</dbReference>
<proteinExistence type="predicted"/>
<evidence type="ECO:0000313" key="10">
    <source>
        <dbReference type="EMBL" id="CAK9171198.1"/>
    </source>
</evidence>
<reference evidence="10 11" key="1">
    <citation type="submission" date="2024-02" db="EMBL/GenBank/DDBJ databases">
        <authorList>
            <person name="Vignale AGUSTIN F."/>
            <person name="Sosa J E."/>
            <person name="Modenutti C."/>
        </authorList>
    </citation>
    <scope>NUCLEOTIDE SEQUENCE [LARGE SCALE GENOMIC DNA]</scope>
</reference>
<protein>
    <recommendedName>
        <fullName evidence="9">ENTH domain-containing protein</fullName>
    </recommendedName>
</protein>
<evidence type="ECO:0000313" key="11">
    <source>
        <dbReference type="Proteomes" id="UP001642360"/>
    </source>
</evidence>
<organism evidence="10 11">
    <name type="scientific">Ilex paraguariensis</name>
    <name type="common">yerba mate</name>
    <dbReference type="NCBI Taxonomy" id="185542"/>
    <lineage>
        <taxon>Eukaryota</taxon>
        <taxon>Viridiplantae</taxon>
        <taxon>Streptophyta</taxon>
        <taxon>Embryophyta</taxon>
        <taxon>Tracheophyta</taxon>
        <taxon>Spermatophyta</taxon>
        <taxon>Magnoliopsida</taxon>
        <taxon>eudicotyledons</taxon>
        <taxon>Gunneridae</taxon>
        <taxon>Pentapetalae</taxon>
        <taxon>asterids</taxon>
        <taxon>campanulids</taxon>
        <taxon>Aquifoliales</taxon>
        <taxon>Aquifoliaceae</taxon>
        <taxon>Ilex</taxon>
    </lineage>
</organism>
<name>A0ABC8TPY2_9AQUA</name>
<dbReference type="InterPro" id="IPR008942">
    <property type="entry name" value="ENTH_VHS"/>
</dbReference>
<dbReference type="Gene3D" id="1.20.58.150">
    <property type="entry name" value="ANTH domain"/>
    <property type="match status" value="1"/>
</dbReference>
<evidence type="ECO:0000256" key="1">
    <source>
        <dbReference type="ARBA" id="ARBA00004132"/>
    </source>
</evidence>
<evidence type="ECO:0000256" key="8">
    <source>
        <dbReference type="ARBA" id="ARBA00023329"/>
    </source>
</evidence>
<dbReference type="InterPro" id="IPR011417">
    <property type="entry name" value="ANTH_dom"/>
</dbReference>
<evidence type="ECO:0000256" key="5">
    <source>
        <dbReference type="ARBA" id="ARBA00023034"/>
    </source>
</evidence>
<evidence type="ECO:0000256" key="6">
    <source>
        <dbReference type="ARBA" id="ARBA00023136"/>
    </source>
</evidence>
<evidence type="ECO:0000259" key="9">
    <source>
        <dbReference type="PROSITE" id="PS50942"/>
    </source>
</evidence>
<keyword evidence="7" id="KW-0168">Coated pit</keyword>
<keyword evidence="4" id="KW-0254">Endocytosis</keyword>
<dbReference type="Gene3D" id="1.25.40.90">
    <property type="match status" value="1"/>
</dbReference>
<dbReference type="Pfam" id="PF07651">
    <property type="entry name" value="ANTH"/>
    <property type="match status" value="1"/>
</dbReference>
<dbReference type="InterPro" id="IPR045192">
    <property type="entry name" value="AP180-like"/>
</dbReference>
<dbReference type="GO" id="GO:0006897">
    <property type="term" value="P:endocytosis"/>
    <property type="evidence" value="ECO:0007669"/>
    <property type="project" value="UniProtKB-KW"/>
</dbReference>
<feature type="domain" description="ENTH" evidence="9">
    <location>
        <begin position="44"/>
        <end position="176"/>
    </location>
</feature>